<proteinExistence type="predicted"/>
<accession>A0ABW2BYJ7</accession>
<evidence type="ECO:0000313" key="4">
    <source>
        <dbReference type="EMBL" id="MFC6867347.1"/>
    </source>
</evidence>
<dbReference type="EMBL" id="JBHSXX010000001">
    <property type="protein sequence ID" value="MFC6867347.1"/>
    <property type="molecule type" value="Genomic_DNA"/>
</dbReference>
<keyword evidence="2 4" id="KW-0067">ATP-binding</keyword>
<protein>
    <submittedName>
        <fullName evidence="4">Methionine ABC transporter ATP-binding protein</fullName>
    </submittedName>
</protein>
<dbReference type="InterPro" id="IPR027417">
    <property type="entry name" value="P-loop_NTPase"/>
</dbReference>
<dbReference type="PROSITE" id="PS50893">
    <property type="entry name" value="ABC_TRANSPORTER_2"/>
    <property type="match status" value="1"/>
</dbReference>
<evidence type="ECO:0000313" key="5">
    <source>
        <dbReference type="Proteomes" id="UP001596337"/>
    </source>
</evidence>
<gene>
    <name evidence="4" type="ORF">ACFQGD_09305</name>
</gene>
<dbReference type="Pfam" id="PF00005">
    <property type="entry name" value="ABC_tran"/>
    <property type="match status" value="1"/>
</dbReference>
<reference evidence="5" key="1">
    <citation type="journal article" date="2019" name="Int. J. Syst. Evol. Microbiol.">
        <title>The Global Catalogue of Microorganisms (GCM) 10K type strain sequencing project: providing services to taxonomists for standard genome sequencing and annotation.</title>
        <authorList>
            <consortium name="The Broad Institute Genomics Platform"/>
            <consortium name="The Broad Institute Genome Sequencing Center for Infectious Disease"/>
            <person name="Wu L."/>
            <person name="Ma J."/>
        </authorList>
    </citation>
    <scope>NUCLEOTIDE SEQUENCE [LARGE SCALE GENOMIC DNA]</scope>
    <source>
        <strain evidence="5">KCTC 32255</strain>
    </source>
</reference>
<dbReference type="PANTHER" id="PTHR24220">
    <property type="entry name" value="IMPORT ATP-BINDING PROTEIN"/>
    <property type="match status" value="1"/>
</dbReference>
<dbReference type="GO" id="GO:0005524">
    <property type="term" value="F:ATP binding"/>
    <property type="evidence" value="ECO:0007669"/>
    <property type="project" value="UniProtKB-KW"/>
</dbReference>
<dbReference type="InterPro" id="IPR003593">
    <property type="entry name" value="AAA+_ATPase"/>
</dbReference>
<dbReference type="Proteomes" id="UP001596337">
    <property type="component" value="Unassembled WGS sequence"/>
</dbReference>
<evidence type="ECO:0000256" key="1">
    <source>
        <dbReference type="ARBA" id="ARBA00022741"/>
    </source>
</evidence>
<dbReference type="SUPFAM" id="SSF52540">
    <property type="entry name" value="P-loop containing nucleoside triphosphate hydrolases"/>
    <property type="match status" value="1"/>
</dbReference>
<feature type="domain" description="ABC transporter" evidence="3">
    <location>
        <begin position="2"/>
        <end position="237"/>
    </location>
</feature>
<organism evidence="4 5">
    <name type="scientific">Haloechinothrix salitolerans</name>
    <dbReference type="NCBI Taxonomy" id="926830"/>
    <lineage>
        <taxon>Bacteria</taxon>
        <taxon>Bacillati</taxon>
        <taxon>Actinomycetota</taxon>
        <taxon>Actinomycetes</taxon>
        <taxon>Pseudonocardiales</taxon>
        <taxon>Pseudonocardiaceae</taxon>
        <taxon>Haloechinothrix</taxon>
    </lineage>
</organism>
<dbReference type="SMART" id="SM00382">
    <property type="entry name" value="AAA"/>
    <property type="match status" value="1"/>
</dbReference>
<keyword evidence="5" id="KW-1185">Reference proteome</keyword>
<dbReference type="Gene3D" id="3.40.50.300">
    <property type="entry name" value="P-loop containing nucleotide triphosphate hydrolases"/>
    <property type="match status" value="1"/>
</dbReference>
<dbReference type="InterPro" id="IPR015854">
    <property type="entry name" value="ABC_transpr_LolD-like"/>
</dbReference>
<keyword evidence="1" id="KW-0547">Nucleotide-binding</keyword>
<name>A0ABW2BYJ7_9PSEU</name>
<sequence>MITVENLTTSTTESTTLRDVSFEIEAGAVFGLLGRARSGTSTLARLLGLHERPDAGTIRVDDVDTTRLDTGSLRDLRQRFSLLEAYPSLRGERTVAGNVATPLERLGVDGPSRRERVLRLLDLVGLARAGAQHPGELDEGQRRRVAIARALATDPAVLVLDEPTAGLEAGQAGAVLATLDRARAELGVTIVLATADADVVRKVCDAVALFADGRLLETGTVFDLITNQDSHLARRVLPRTDDSDADGYDVVADVTLIGHATVGTTLPSAADRLGVDIATLDGGTTRIGDVPVARYRIGLRGEKAAIALGWIGEHGGLVTPVRRPTRVATFGGRVTREPALASVAA</sequence>
<comment type="caution">
    <text evidence="4">The sequence shown here is derived from an EMBL/GenBank/DDBJ whole genome shotgun (WGS) entry which is preliminary data.</text>
</comment>
<evidence type="ECO:0000259" key="3">
    <source>
        <dbReference type="PROSITE" id="PS50893"/>
    </source>
</evidence>
<dbReference type="RefSeq" id="WP_345403329.1">
    <property type="nucleotide sequence ID" value="NZ_BAABLA010000114.1"/>
</dbReference>
<dbReference type="InterPro" id="IPR003439">
    <property type="entry name" value="ABC_transporter-like_ATP-bd"/>
</dbReference>
<evidence type="ECO:0000256" key="2">
    <source>
        <dbReference type="ARBA" id="ARBA00022840"/>
    </source>
</evidence>